<evidence type="ECO:0000256" key="6">
    <source>
        <dbReference type="SAM" id="Phobius"/>
    </source>
</evidence>
<evidence type="ECO:0000256" key="2">
    <source>
        <dbReference type="ARBA" id="ARBA00006803"/>
    </source>
</evidence>
<sequence>MFKFLFGIAVTGYYEHEMSVEYPPQYMIFYMATMLISFFVTCFGIRVSMSIRTYEKSSNFHIVFLIASTNVLLALCFTGITIFTESQLSFIVIIPLAYLLICFLLVGFLYRFNISQFRKLNKYHREEYTLSRRYQLKENIRLLSLLMKMIYAVVAFIAIMVAGFTLPVVLKFGHITGDSMRAIVDFCVHCNPLIVIPMTTFFIPEFKKAVFKRVARCSVDSHHRNYQADSNQGDVYFDLFKKSIKRNHTSPEI</sequence>
<keyword evidence="3 6" id="KW-0812">Transmembrane</keyword>
<dbReference type="Pfam" id="PF03125">
    <property type="entry name" value="Sre"/>
    <property type="match status" value="1"/>
</dbReference>
<accession>A0A1I7TAE2</accession>
<dbReference type="Proteomes" id="UP000095282">
    <property type="component" value="Unplaced"/>
</dbReference>
<name>A0A1I7TAE2_9PELO</name>
<dbReference type="WBParaSite" id="Csp11.Scaffold564.g3999.t1">
    <property type="protein sequence ID" value="Csp11.Scaffold564.g3999.t1"/>
    <property type="gene ID" value="Csp11.Scaffold564.g3999"/>
</dbReference>
<dbReference type="eggNOG" id="ENOG502RWQ7">
    <property type="taxonomic scope" value="Eukaryota"/>
</dbReference>
<protein>
    <submittedName>
        <fullName evidence="8">G_PROTEIN_RECEP_F1_2 domain-containing protein</fullName>
    </submittedName>
</protein>
<evidence type="ECO:0000256" key="3">
    <source>
        <dbReference type="ARBA" id="ARBA00022692"/>
    </source>
</evidence>
<evidence type="ECO:0000256" key="1">
    <source>
        <dbReference type="ARBA" id="ARBA00004141"/>
    </source>
</evidence>
<feature type="transmembrane region" description="Helical" evidence="6">
    <location>
        <begin position="182"/>
        <end position="203"/>
    </location>
</feature>
<dbReference type="GO" id="GO:0007606">
    <property type="term" value="P:sensory perception of chemical stimulus"/>
    <property type="evidence" value="ECO:0007669"/>
    <property type="project" value="InterPro"/>
</dbReference>
<evidence type="ECO:0000256" key="4">
    <source>
        <dbReference type="ARBA" id="ARBA00022989"/>
    </source>
</evidence>
<keyword evidence="4 6" id="KW-1133">Transmembrane helix</keyword>
<dbReference type="PANTHER" id="PTHR23128:SF136">
    <property type="entry name" value="SERPENTINE RECEPTOR CLASS EPSILON-21"/>
    <property type="match status" value="1"/>
</dbReference>
<dbReference type="AlphaFoldDB" id="A0A1I7TAE2"/>
<evidence type="ECO:0000313" key="8">
    <source>
        <dbReference type="WBParaSite" id="Csp11.Scaffold564.g3999.t1"/>
    </source>
</evidence>
<reference evidence="8" key="1">
    <citation type="submission" date="2016-11" db="UniProtKB">
        <authorList>
            <consortium name="WormBaseParasite"/>
        </authorList>
    </citation>
    <scope>IDENTIFICATION</scope>
</reference>
<feature type="transmembrane region" description="Helical" evidence="6">
    <location>
        <begin position="27"/>
        <end position="48"/>
    </location>
</feature>
<evidence type="ECO:0000256" key="5">
    <source>
        <dbReference type="ARBA" id="ARBA00023136"/>
    </source>
</evidence>
<feature type="transmembrane region" description="Helical" evidence="6">
    <location>
        <begin position="88"/>
        <end position="110"/>
    </location>
</feature>
<feature type="transmembrane region" description="Helical" evidence="6">
    <location>
        <begin position="149"/>
        <end position="170"/>
    </location>
</feature>
<evidence type="ECO:0000313" key="7">
    <source>
        <dbReference type="Proteomes" id="UP000095282"/>
    </source>
</evidence>
<dbReference type="InterPro" id="IPR004151">
    <property type="entry name" value="7TM_GPCR_serpentine_rcpt_Sre"/>
</dbReference>
<comment type="subcellular location">
    <subcellularLocation>
        <location evidence="1">Membrane</location>
        <topology evidence="1">Multi-pass membrane protein</topology>
    </subcellularLocation>
</comment>
<keyword evidence="7" id="KW-1185">Reference proteome</keyword>
<organism evidence="7 8">
    <name type="scientific">Caenorhabditis tropicalis</name>
    <dbReference type="NCBI Taxonomy" id="1561998"/>
    <lineage>
        <taxon>Eukaryota</taxon>
        <taxon>Metazoa</taxon>
        <taxon>Ecdysozoa</taxon>
        <taxon>Nematoda</taxon>
        <taxon>Chromadorea</taxon>
        <taxon>Rhabditida</taxon>
        <taxon>Rhabditina</taxon>
        <taxon>Rhabditomorpha</taxon>
        <taxon>Rhabditoidea</taxon>
        <taxon>Rhabditidae</taxon>
        <taxon>Peloderinae</taxon>
        <taxon>Caenorhabditis</taxon>
    </lineage>
</organism>
<dbReference type="PANTHER" id="PTHR23128">
    <property type="entry name" value="SERPENTINE RECEPTOR, CLASS E (EPSILON)-RELATED"/>
    <property type="match status" value="1"/>
</dbReference>
<proteinExistence type="inferred from homology"/>
<keyword evidence="5 6" id="KW-0472">Membrane</keyword>
<dbReference type="GO" id="GO:0016020">
    <property type="term" value="C:membrane"/>
    <property type="evidence" value="ECO:0007669"/>
    <property type="project" value="UniProtKB-SubCell"/>
</dbReference>
<feature type="transmembrane region" description="Helical" evidence="6">
    <location>
        <begin position="60"/>
        <end position="82"/>
    </location>
</feature>
<comment type="similarity">
    <text evidence="2">Belongs to the nematode receptor-like protein sre family.</text>
</comment>